<protein>
    <submittedName>
        <fullName evidence="1">DUF123 domain-containing protein</fullName>
    </submittedName>
</protein>
<accession>A0A650CLF0</accession>
<reference evidence="1 2" key="1">
    <citation type="submission" date="2019-10" db="EMBL/GenBank/DDBJ databases">
        <title>Genome Sequences from Six Type Strain Members of the Archaeal Family Sulfolobaceae: Acidianus ambivalens, Acidianus infernus, Metallosphaera prunae, Stygiolobus azoricus, Sulfolobus metallicus, and Sulfurisphaera ohwakuensis.</title>
        <authorList>
            <person name="Counts J.A."/>
            <person name="Kelly R.M."/>
        </authorList>
    </citation>
    <scope>NUCLEOTIDE SEQUENCE [LARGE SCALE GENOMIC DNA]</scope>
    <source>
        <strain evidence="1 2">FC6</strain>
    </source>
</reference>
<keyword evidence="2" id="KW-1185">Reference proteome</keyword>
<organism evidence="1 2">
    <name type="scientific">Stygiolobus azoricus</name>
    <dbReference type="NCBI Taxonomy" id="41675"/>
    <lineage>
        <taxon>Archaea</taxon>
        <taxon>Thermoproteota</taxon>
        <taxon>Thermoprotei</taxon>
        <taxon>Sulfolobales</taxon>
        <taxon>Sulfolobaceae</taxon>
        <taxon>Stygiolobus</taxon>
    </lineage>
</organism>
<dbReference type="KEGG" id="sazo:D1868_00105"/>
<dbReference type="AlphaFoldDB" id="A0A650CLF0"/>
<evidence type="ECO:0000313" key="1">
    <source>
        <dbReference type="EMBL" id="QGR18553.1"/>
    </source>
</evidence>
<dbReference type="Proteomes" id="UP000423396">
    <property type="component" value="Chromosome"/>
</dbReference>
<proteinExistence type="predicted"/>
<dbReference type="PANTHER" id="PTHR37460:SF1">
    <property type="entry name" value="ENDONUCLEASE III"/>
    <property type="match status" value="1"/>
</dbReference>
<gene>
    <name evidence="1" type="ORF">D1868_00105</name>
</gene>
<name>A0A650CLF0_9CREN</name>
<sequence>MKGYIVFLNCRKGNIRTKSKEFHLEEGFYAYVGSCGVNCAKRISRHMSKEKRKMHWHIDFASSELCEVIAVLVVPLSEKEIVRSLVDKYEYVIGFGSSDDTEYPSHLFKIDMISFLRSINSLVKD</sequence>
<dbReference type="InterPro" id="IPR002837">
    <property type="entry name" value="DUF123"/>
</dbReference>
<evidence type="ECO:0000313" key="2">
    <source>
        <dbReference type="Proteomes" id="UP000423396"/>
    </source>
</evidence>
<dbReference type="EMBL" id="CP045483">
    <property type="protein sequence ID" value="QGR18553.1"/>
    <property type="molecule type" value="Genomic_DNA"/>
</dbReference>
<dbReference type="PANTHER" id="PTHR37460">
    <property type="entry name" value="ENDONUCLEASE III"/>
    <property type="match status" value="1"/>
</dbReference>
<dbReference type="Pfam" id="PF01986">
    <property type="entry name" value="DUF123"/>
    <property type="match status" value="1"/>
</dbReference>
<dbReference type="OrthoDB" id="17296at2157"/>
<dbReference type="CDD" id="cd10441">
    <property type="entry name" value="GIY-YIG_COG1833"/>
    <property type="match status" value="1"/>
</dbReference>